<dbReference type="STRING" id="97972.A0A2V1DJ75"/>
<dbReference type="InterPro" id="IPR036928">
    <property type="entry name" value="AS_sf"/>
</dbReference>
<evidence type="ECO:0000313" key="3">
    <source>
        <dbReference type="EMBL" id="PVH97673.1"/>
    </source>
</evidence>
<dbReference type="OrthoDB" id="421993at2759"/>
<proteinExistence type="inferred from homology"/>
<evidence type="ECO:0000259" key="2">
    <source>
        <dbReference type="Pfam" id="PF01425"/>
    </source>
</evidence>
<organism evidence="3 4">
    <name type="scientific">Periconia macrospinosa</name>
    <dbReference type="NCBI Taxonomy" id="97972"/>
    <lineage>
        <taxon>Eukaryota</taxon>
        <taxon>Fungi</taxon>
        <taxon>Dikarya</taxon>
        <taxon>Ascomycota</taxon>
        <taxon>Pezizomycotina</taxon>
        <taxon>Dothideomycetes</taxon>
        <taxon>Pleosporomycetidae</taxon>
        <taxon>Pleosporales</taxon>
        <taxon>Massarineae</taxon>
        <taxon>Periconiaceae</taxon>
        <taxon>Periconia</taxon>
    </lineage>
</organism>
<reference evidence="3 4" key="1">
    <citation type="journal article" date="2018" name="Sci. Rep.">
        <title>Comparative genomics provides insights into the lifestyle and reveals functional heterogeneity of dark septate endophytic fungi.</title>
        <authorList>
            <person name="Knapp D.G."/>
            <person name="Nemeth J.B."/>
            <person name="Barry K."/>
            <person name="Hainaut M."/>
            <person name="Henrissat B."/>
            <person name="Johnson J."/>
            <person name="Kuo A."/>
            <person name="Lim J.H.P."/>
            <person name="Lipzen A."/>
            <person name="Nolan M."/>
            <person name="Ohm R.A."/>
            <person name="Tamas L."/>
            <person name="Grigoriev I.V."/>
            <person name="Spatafora J.W."/>
            <person name="Nagy L.G."/>
            <person name="Kovacs G.M."/>
        </authorList>
    </citation>
    <scope>NUCLEOTIDE SEQUENCE [LARGE SCALE GENOMIC DNA]</scope>
    <source>
        <strain evidence="3 4">DSE2036</strain>
    </source>
</reference>
<dbReference type="PANTHER" id="PTHR11895">
    <property type="entry name" value="TRANSAMIDASE"/>
    <property type="match status" value="1"/>
</dbReference>
<dbReference type="InterPro" id="IPR000120">
    <property type="entry name" value="Amidase"/>
</dbReference>
<feature type="domain" description="Amidase" evidence="2">
    <location>
        <begin position="156"/>
        <end position="580"/>
    </location>
</feature>
<dbReference type="AlphaFoldDB" id="A0A2V1DJ75"/>
<sequence length="622" mass="68031">MSDQHARASFLQYPSAQAYDKPYKAPEPYNNPTVKGYTLHCLTNLVTGLPLVSHILWKNAGFGSLRALTELNDVEPRYDPTVTPLAEEKTSSPLNYTKVDISTLRTLPQDAPGRFYSIADYHEAYRSGRLTPRDVVAFLLPLIRRDVEKRSPYSAAFVDSKVELIREAAEASTKRWQEGKPLGVLDGIPFTAKDEVDVKGYKRYVGTKHDYTEGKEVETSWCVRKVEEEGGIMIGKNNMHEMGMGKLLSALKSFTNLTSLTSPTDTNGNNCNWGTPLNPYNSSYYPGGSSSGGASTVGSGLVPFALGSDGGGSVRIPSNYCGLYGLKTSHGRVSISPLPRSGNSVVINGPLTSNMADLEIYYRVLAQPDPTHHQSQLFAPPKRITAPRNKVLGICKPWFDRAVPAVQEACQAALQYLTTEHGYTTVDIHIPYLTEGQTAHALTILSEVLAEQPDLSILTDPNRVLLKVAQSSTAFDYIIAQRVRHAIMQHLAHLFTQHPGLIIITPTTPNAGWPIGDGEASYGVTDGNMQVFNMEYVWLANFTGVPCLQVPVGYVDGVKGKGKVPIGMMGHGEWGSEDELIEFGFDAEEWLTKGYSGGKLRPEAWVDVLEGSEKAKTAENAS</sequence>
<dbReference type="InterPro" id="IPR020556">
    <property type="entry name" value="Amidase_CS"/>
</dbReference>
<keyword evidence="4" id="KW-1185">Reference proteome</keyword>
<evidence type="ECO:0000256" key="1">
    <source>
        <dbReference type="ARBA" id="ARBA00009199"/>
    </source>
</evidence>
<dbReference type="PROSITE" id="PS00571">
    <property type="entry name" value="AMIDASES"/>
    <property type="match status" value="1"/>
</dbReference>
<dbReference type="EMBL" id="KZ805431">
    <property type="protein sequence ID" value="PVH97673.1"/>
    <property type="molecule type" value="Genomic_DNA"/>
</dbReference>
<dbReference type="PANTHER" id="PTHR11895:SF67">
    <property type="entry name" value="AMIDASE DOMAIN-CONTAINING PROTEIN"/>
    <property type="match status" value="1"/>
</dbReference>
<evidence type="ECO:0000313" key="4">
    <source>
        <dbReference type="Proteomes" id="UP000244855"/>
    </source>
</evidence>
<gene>
    <name evidence="3" type="ORF">DM02DRAFT_658084</name>
</gene>
<dbReference type="InterPro" id="IPR023631">
    <property type="entry name" value="Amidase_dom"/>
</dbReference>
<protein>
    <submittedName>
        <fullName evidence="3">Amidase signature enzyme</fullName>
    </submittedName>
</protein>
<dbReference type="Gene3D" id="3.90.1300.10">
    <property type="entry name" value="Amidase signature (AS) domain"/>
    <property type="match status" value="1"/>
</dbReference>
<dbReference type="Proteomes" id="UP000244855">
    <property type="component" value="Unassembled WGS sequence"/>
</dbReference>
<accession>A0A2V1DJ75</accession>
<dbReference type="Pfam" id="PF01425">
    <property type="entry name" value="Amidase"/>
    <property type="match status" value="1"/>
</dbReference>
<comment type="similarity">
    <text evidence="1">Belongs to the amidase family.</text>
</comment>
<dbReference type="GO" id="GO:0003824">
    <property type="term" value="F:catalytic activity"/>
    <property type="evidence" value="ECO:0007669"/>
    <property type="project" value="InterPro"/>
</dbReference>
<dbReference type="SUPFAM" id="SSF75304">
    <property type="entry name" value="Amidase signature (AS) enzymes"/>
    <property type="match status" value="1"/>
</dbReference>
<name>A0A2V1DJ75_9PLEO</name>